<dbReference type="InterPro" id="IPR036942">
    <property type="entry name" value="Beta-barrel_TonB_sf"/>
</dbReference>
<dbReference type="GO" id="GO:0015344">
    <property type="term" value="F:siderophore uptake transmembrane transporter activity"/>
    <property type="evidence" value="ECO:0007669"/>
    <property type="project" value="TreeGrafter"/>
</dbReference>
<keyword evidence="6 11" id="KW-0798">TonB box</keyword>
<protein>
    <submittedName>
        <fullName evidence="15">TonB-dependent receptor</fullName>
    </submittedName>
</protein>
<dbReference type="Gene3D" id="2.40.170.20">
    <property type="entry name" value="TonB-dependent receptor, beta-barrel domain"/>
    <property type="match status" value="1"/>
</dbReference>
<feature type="domain" description="TonB-dependent receptor plug" evidence="14">
    <location>
        <begin position="61"/>
        <end position="166"/>
    </location>
</feature>
<keyword evidence="16" id="KW-1185">Reference proteome</keyword>
<proteinExistence type="inferred from homology"/>
<organism evidence="15 16">
    <name type="scientific">Sterolibacterium denitrificans</name>
    <dbReference type="NCBI Taxonomy" id="157592"/>
    <lineage>
        <taxon>Bacteria</taxon>
        <taxon>Pseudomonadati</taxon>
        <taxon>Pseudomonadota</taxon>
        <taxon>Betaproteobacteria</taxon>
        <taxon>Nitrosomonadales</taxon>
        <taxon>Sterolibacteriaceae</taxon>
        <taxon>Sterolibacterium</taxon>
    </lineage>
</organism>
<evidence type="ECO:0000259" key="13">
    <source>
        <dbReference type="Pfam" id="PF00593"/>
    </source>
</evidence>
<dbReference type="AlphaFoldDB" id="A0A7Z7HTD9"/>
<dbReference type="PROSITE" id="PS52016">
    <property type="entry name" value="TONB_DEPENDENT_REC_3"/>
    <property type="match status" value="1"/>
</dbReference>
<dbReference type="InterPro" id="IPR000531">
    <property type="entry name" value="Beta-barrel_TonB"/>
</dbReference>
<dbReference type="GO" id="GO:0009279">
    <property type="term" value="C:cell outer membrane"/>
    <property type="evidence" value="ECO:0007669"/>
    <property type="project" value="UniProtKB-SubCell"/>
</dbReference>
<dbReference type="InterPro" id="IPR037066">
    <property type="entry name" value="Plug_dom_sf"/>
</dbReference>
<dbReference type="Proteomes" id="UP000242886">
    <property type="component" value="Chromosome SDENCHOL"/>
</dbReference>
<dbReference type="Pfam" id="PF07715">
    <property type="entry name" value="Plug"/>
    <property type="match status" value="1"/>
</dbReference>
<keyword evidence="7 10" id="KW-0472">Membrane</keyword>
<reference evidence="15" key="1">
    <citation type="submission" date="2017-03" db="EMBL/GenBank/DDBJ databases">
        <authorList>
            <consortium name="AG Boll"/>
        </authorList>
    </citation>
    <scope>NUCLEOTIDE SEQUENCE [LARGE SCALE GENOMIC DNA]</scope>
    <source>
        <strain evidence="15">Chol</strain>
    </source>
</reference>
<keyword evidence="9 10" id="KW-0998">Cell outer membrane</keyword>
<dbReference type="RefSeq" id="WP_331844125.1">
    <property type="nucleotide sequence ID" value="NZ_LT837803.1"/>
</dbReference>
<feature type="signal peptide" evidence="12">
    <location>
        <begin position="1"/>
        <end position="35"/>
    </location>
</feature>
<dbReference type="PANTHER" id="PTHR30069:SF49">
    <property type="entry name" value="OUTER MEMBRANE PROTEIN C"/>
    <property type="match status" value="1"/>
</dbReference>
<comment type="subcellular location">
    <subcellularLocation>
        <location evidence="1 10">Cell outer membrane</location>
        <topology evidence="1 10">Multi-pass membrane protein</topology>
    </subcellularLocation>
</comment>
<evidence type="ECO:0000259" key="14">
    <source>
        <dbReference type="Pfam" id="PF07715"/>
    </source>
</evidence>
<evidence type="ECO:0000256" key="7">
    <source>
        <dbReference type="ARBA" id="ARBA00023136"/>
    </source>
</evidence>
<evidence type="ECO:0000313" key="16">
    <source>
        <dbReference type="Proteomes" id="UP000242886"/>
    </source>
</evidence>
<dbReference type="EMBL" id="LT837803">
    <property type="protein sequence ID" value="SMB32179.1"/>
    <property type="molecule type" value="Genomic_DNA"/>
</dbReference>
<gene>
    <name evidence="15" type="ORF">SDENCHOL_21298</name>
</gene>
<dbReference type="Gene3D" id="2.170.130.10">
    <property type="entry name" value="TonB-dependent receptor, plug domain"/>
    <property type="match status" value="1"/>
</dbReference>
<sequence>MSLRRPTPSFSFSPRTLTPLALLIAALFPAGNALAQQMQQPPERLARLDEVLVTAPAERPLPANAAAISGDELNARRAASSDTASLLRDVPGVSLQGAGGVSSLPVIRGLADDRVRTKVDGMDLIASCPNHMNPALSYLDPSQLETIKVYAGITPVSVGGDSIAGTIVAETQAPVFAAPGQGSIVKGEIGAFYRSNGNAQGANLSATYATESLNLTYAGATAKSDNYTAARDFKNTVVTGRAGHELPRDEVGSTAYETRNHTLGLAWKGGDHLVEAKFGFQDMPYQLYPNQRMDLLDNSQHRVSLRYLGRFDWGSLDARAYHEEVDHAMDFGADKQLLYSGRPGMPMRTAGKTSGVSVKAEIAQGEQDIVRLGGEFQRYRLDDWWPPVAGSMGMGPNTFININDGRRDRAALFGEWEQRLNPQWLTLLGLRYEQVKTNADKVHGYNQATFPTTAPMMDMMNQGRDASAFNNANRSKTDHNWDLAALARHTVDATQEIEFGYARKVRSPNLYERYTWSTASMMAIMNNYVGDGNGYVGNPNLKPEVAHTLAATFDWHAADRAWELKATPYYTRVSDYVDAVKTATFSANQFNVLAYANQSARLYGLDLHGRMPLARNGFGEFGLKGLLAYTNGKNRDTGDDLYNIMPLNARLTLTHKLGGWDNGIELVAARRKSAVSDVRNEIRTPGYGLINLRASYAWDQVRIDFGIENLFDRYYALPLGGAYTGQGTSMGINSIPWGIAVPGMGRSAYVGINMKY</sequence>
<evidence type="ECO:0000256" key="5">
    <source>
        <dbReference type="ARBA" id="ARBA00022692"/>
    </source>
</evidence>
<evidence type="ECO:0000256" key="11">
    <source>
        <dbReference type="RuleBase" id="RU003357"/>
    </source>
</evidence>
<evidence type="ECO:0000313" key="15">
    <source>
        <dbReference type="EMBL" id="SMB32179.1"/>
    </source>
</evidence>
<feature type="chain" id="PRO_5031569294" evidence="12">
    <location>
        <begin position="36"/>
        <end position="756"/>
    </location>
</feature>
<name>A0A7Z7HTD9_9PROT</name>
<keyword evidence="3 10" id="KW-0813">Transport</keyword>
<evidence type="ECO:0000256" key="12">
    <source>
        <dbReference type="SAM" id="SignalP"/>
    </source>
</evidence>
<evidence type="ECO:0000256" key="8">
    <source>
        <dbReference type="ARBA" id="ARBA00023170"/>
    </source>
</evidence>
<keyword evidence="12" id="KW-0732">Signal</keyword>
<dbReference type="InterPro" id="IPR039426">
    <property type="entry name" value="TonB-dep_rcpt-like"/>
</dbReference>
<keyword evidence="4 10" id="KW-1134">Transmembrane beta strand</keyword>
<evidence type="ECO:0000256" key="6">
    <source>
        <dbReference type="ARBA" id="ARBA00023077"/>
    </source>
</evidence>
<accession>A0A7Z7HTD9</accession>
<keyword evidence="8 15" id="KW-0675">Receptor</keyword>
<keyword evidence="5 10" id="KW-0812">Transmembrane</keyword>
<dbReference type="GO" id="GO:0044718">
    <property type="term" value="P:siderophore transmembrane transport"/>
    <property type="evidence" value="ECO:0007669"/>
    <property type="project" value="TreeGrafter"/>
</dbReference>
<dbReference type="Pfam" id="PF00593">
    <property type="entry name" value="TonB_dep_Rec_b-barrel"/>
    <property type="match status" value="1"/>
</dbReference>
<evidence type="ECO:0000256" key="3">
    <source>
        <dbReference type="ARBA" id="ARBA00022448"/>
    </source>
</evidence>
<dbReference type="InterPro" id="IPR012910">
    <property type="entry name" value="Plug_dom"/>
</dbReference>
<evidence type="ECO:0000256" key="4">
    <source>
        <dbReference type="ARBA" id="ARBA00022452"/>
    </source>
</evidence>
<evidence type="ECO:0000256" key="9">
    <source>
        <dbReference type="ARBA" id="ARBA00023237"/>
    </source>
</evidence>
<evidence type="ECO:0000256" key="2">
    <source>
        <dbReference type="ARBA" id="ARBA00009810"/>
    </source>
</evidence>
<evidence type="ECO:0000256" key="1">
    <source>
        <dbReference type="ARBA" id="ARBA00004571"/>
    </source>
</evidence>
<dbReference type="SUPFAM" id="SSF56935">
    <property type="entry name" value="Porins"/>
    <property type="match status" value="1"/>
</dbReference>
<comment type="similarity">
    <text evidence="2 10 11">Belongs to the TonB-dependent receptor family.</text>
</comment>
<feature type="domain" description="TonB-dependent receptor-like beta-barrel" evidence="13">
    <location>
        <begin position="254"/>
        <end position="710"/>
    </location>
</feature>
<dbReference type="PANTHER" id="PTHR30069">
    <property type="entry name" value="TONB-DEPENDENT OUTER MEMBRANE RECEPTOR"/>
    <property type="match status" value="1"/>
</dbReference>
<evidence type="ECO:0000256" key="10">
    <source>
        <dbReference type="PROSITE-ProRule" id="PRU01360"/>
    </source>
</evidence>